<feature type="transmembrane region" description="Helical" evidence="6">
    <location>
        <begin position="292"/>
        <end position="312"/>
    </location>
</feature>
<keyword evidence="3 6" id="KW-0812">Transmembrane</keyword>
<evidence type="ECO:0000313" key="9">
    <source>
        <dbReference type="Proteomes" id="UP000799778"/>
    </source>
</evidence>
<keyword evidence="4 6" id="KW-1133">Transmembrane helix</keyword>
<comment type="subcellular location">
    <subcellularLocation>
        <location evidence="1">Membrane</location>
        <topology evidence="1">Multi-pass membrane protein</topology>
    </subcellularLocation>
</comment>
<dbReference type="Gene3D" id="1.20.1250.20">
    <property type="entry name" value="MFS general substrate transporter like domains"/>
    <property type="match status" value="2"/>
</dbReference>
<evidence type="ECO:0000259" key="7">
    <source>
        <dbReference type="PROSITE" id="PS50850"/>
    </source>
</evidence>
<evidence type="ECO:0000256" key="4">
    <source>
        <dbReference type="ARBA" id="ARBA00022989"/>
    </source>
</evidence>
<keyword evidence="2" id="KW-0813">Transport</keyword>
<dbReference type="AlphaFoldDB" id="A0A6A5XPX5"/>
<feature type="transmembrane region" description="Helical" evidence="6">
    <location>
        <begin position="57"/>
        <end position="74"/>
    </location>
</feature>
<evidence type="ECO:0000256" key="1">
    <source>
        <dbReference type="ARBA" id="ARBA00004141"/>
    </source>
</evidence>
<dbReference type="EMBL" id="ML978070">
    <property type="protein sequence ID" value="KAF2014993.1"/>
    <property type="molecule type" value="Genomic_DNA"/>
</dbReference>
<feature type="transmembrane region" description="Helical" evidence="6">
    <location>
        <begin position="382"/>
        <end position="403"/>
    </location>
</feature>
<evidence type="ECO:0000256" key="5">
    <source>
        <dbReference type="ARBA" id="ARBA00023136"/>
    </source>
</evidence>
<accession>A0A6A5XPX5</accession>
<protein>
    <submittedName>
        <fullName evidence="8">MFS general substrate transporter</fullName>
    </submittedName>
</protein>
<dbReference type="OrthoDB" id="2250022at2759"/>
<feature type="transmembrane region" description="Helical" evidence="6">
    <location>
        <begin position="358"/>
        <end position="376"/>
    </location>
</feature>
<feature type="transmembrane region" description="Helical" evidence="6">
    <location>
        <begin position="415"/>
        <end position="436"/>
    </location>
</feature>
<evidence type="ECO:0000313" key="8">
    <source>
        <dbReference type="EMBL" id="KAF2014993.1"/>
    </source>
</evidence>
<dbReference type="InterPro" id="IPR011701">
    <property type="entry name" value="MFS"/>
</dbReference>
<feature type="transmembrane region" description="Helical" evidence="6">
    <location>
        <begin position="98"/>
        <end position="120"/>
    </location>
</feature>
<dbReference type="FunFam" id="1.20.1250.20:FF:000013">
    <property type="entry name" value="MFS general substrate transporter"/>
    <property type="match status" value="1"/>
</dbReference>
<proteinExistence type="predicted"/>
<dbReference type="Pfam" id="PF07690">
    <property type="entry name" value="MFS_1"/>
    <property type="match status" value="1"/>
</dbReference>
<feature type="transmembrane region" description="Helical" evidence="6">
    <location>
        <begin position="189"/>
        <end position="211"/>
    </location>
</feature>
<dbReference type="RefSeq" id="XP_033383332.1">
    <property type="nucleotide sequence ID" value="XM_033533239.1"/>
</dbReference>
<dbReference type="GO" id="GO:0016020">
    <property type="term" value="C:membrane"/>
    <property type="evidence" value="ECO:0007669"/>
    <property type="project" value="UniProtKB-SubCell"/>
</dbReference>
<dbReference type="PANTHER" id="PTHR43791:SF92">
    <property type="entry name" value="AGL026WP"/>
    <property type="match status" value="1"/>
</dbReference>
<dbReference type="PANTHER" id="PTHR43791">
    <property type="entry name" value="PERMEASE-RELATED"/>
    <property type="match status" value="1"/>
</dbReference>
<feature type="transmembrane region" description="Helical" evidence="6">
    <location>
        <begin position="324"/>
        <end position="346"/>
    </location>
</feature>
<evidence type="ECO:0000256" key="3">
    <source>
        <dbReference type="ARBA" id="ARBA00022692"/>
    </source>
</evidence>
<name>A0A6A5XPX5_9PLEO</name>
<gene>
    <name evidence="8" type="ORF">BU24DRAFT_482525</name>
</gene>
<reference evidence="8" key="1">
    <citation type="journal article" date="2020" name="Stud. Mycol.">
        <title>101 Dothideomycetes genomes: a test case for predicting lifestyles and emergence of pathogens.</title>
        <authorList>
            <person name="Haridas S."/>
            <person name="Albert R."/>
            <person name="Binder M."/>
            <person name="Bloem J."/>
            <person name="Labutti K."/>
            <person name="Salamov A."/>
            <person name="Andreopoulos B."/>
            <person name="Baker S."/>
            <person name="Barry K."/>
            <person name="Bills G."/>
            <person name="Bluhm B."/>
            <person name="Cannon C."/>
            <person name="Castanera R."/>
            <person name="Culley D."/>
            <person name="Daum C."/>
            <person name="Ezra D."/>
            <person name="Gonzalez J."/>
            <person name="Henrissat B."/>
            <person name="Kuo A."/>
            <person name="Liang C."/>
            <person name="Lipzen A."/>
            <person name="Lutzoni F."/>
            <person name="Magnuson J."/>
            <person name="Mondo S."/>
            <person name="Nolan M."/>
            <person name="Ohm R."/>
            <person name="Pangilinan J."/>
            <person name="Park H.-J."/>
            <person name="Ramirez L."/>
            <person name="Alfaro M."/>
            <person name="Sun H."/>
            <person name="Tritt A."/>
            <person name="Yoshinaga Y."/>
            <person name="Zwiers L.-H."/>
            <person name="Turgeon B."/>
            <person name="Goodwin S."/>
            <person name="Spatafora J."/>
            <person name="Crous P."/>
            <person name="Grigoriev I."/>
        </authorList>
    </citation>
    <scope>NUCLEOTIDE SEQUENCE</scope>
    <source>
        <strain evidence="8">CBS 175.79</strain>
    </source>
</reference>
<dbReference type="GO" id="GO:0022857">
    <property type="term" value="F:transmembrane transporter activity"/>
    <property type="evidence" value="ECO:0007669"/>
    <property type="project" value="InterPro"/>
</dbReference>
<feature type="domain" description="Major facilitator superfamily (MFS) profile" evidence="7">
    <location>
        <begin position="61"/>
        <end position="473"/>
    </location>
</feature>
<keyword evidence="5 6" id="KW-0472">Membrane</keyword>
<dbReference type="FunFam" id="1.20.1250.20:FF:000057">
    <property type="entry name" value="MFS general substrate transporter"/>
    <property type="match status" value="1"/>
</dbReference>
<dbReference type="InterPro" id="IPR020846">
    <property type="entry name" value="MFS_dom"/>
</dbReference>
<dbReference type="SUPFAM" id="SSF103473">
    <property type="entry name" value="MFS general substrate transporter"/>
    <property type="match status" value="1"/>
</dbReference>
<feature type="transmembrane region" description="Helical" evidence="6">
    <location>
        <begin position="127"/>
        <end position="147"/>
    </location>
</feature>
<organism evidence="8 9">
    <name type="scientific">Aaosphaeria arxii CBS 175.79</name>
    <dbReference type="NCBI Taxonomy" id="1450172"/>
    <lineage>
        <taxon>Eukaryota</taxon>
        <taxon>Fungi</taxon>
        <taxon>Dikarya</taxon>
        <taxon>Ascomycota</taxon>
        <taxon>Pezizomycotina</taxon>
        <taxon>Dothideomycetes</taxon>
        <taxon>Pleosporomycetidae</taxon>
        <taxon>Pleosporales</taxon>
        <taxon>Pleosporales incertae sedis</taxon>
        <taxon>Aaosphaeria</taxon>
    </lineage>
</organism>
<feature type="transmembrane region" description="Helical" evidence="6">
    <location>
        <begin position="448"/>
        <end position="469"/>
    </location>
</feature>
<dbReference type="GeneID" id="54290636"/>
<evidence type="ECO:0000256" key="2">
    <source>
        <dbReference type="ARBA" id="ARBA00022448"/>
    </source>
</evidence>
<dbReference type="Proteomes" id="UP000799778">
    <property type="component" value="Unassembled WGS sequence"/>
</dbReference>
<feature type="transmembrane region" description="Helical" evidence="6">
    <location>
        <begin position="223"/>
        <end position="243"/>
    </location>
</feature>
<dbReference type="PROSITE" id="PS50850">
    <property type="entry name" value="MFS"/>
    <property type="match status" value="1"/>
</dbReference>
<sequence length="514" mass="56527">MSDTVDNKNAADKAVSDIMEIEDSKMDTNPDTNRLALAQMMGSEEFKLAEKKLKRKLDIRLLAVMWLIFVLNYLDRNNIAAAKVAGISKSLHMSATQYATAVAILFVGYVLMQIPSNIFLSQIRPSLYIPAVMAIWGIISACAGVVTNPAGLYAARFFLGFVEAAFYPGALFLISSWYKRSEMGVRSAILFSATQLGSAFSGLIGAGIQYGLDGARGKPSWRWMFIIEGSITVFVALCAFLILPDWPSTTRWLTPTERAVAEWRLIEDAGQVDEDDAHWGTGFKLAFKDFRLYIFAFIFFCLQVASATSNFFPTVVGTLGFNRVNTLLLTVPPYFVAMFTSIFNNWSADRRQNSSFHVMWPLAIAIVGFVVAAASLNTGARYFAMVLMIAGGHGSNAVVLAWTQKTLIRPRVKRASAVAFVNAFGNIAQVWTSYLWDDKTAPRYALAMSVNSAFALLAIVGALVMRLILQRANKKLDAGGAGVADVMKGESQAAIAGLSEEERNLRREGFRYIL</sequence>
<dbReference type="InterPro" id="IPR036259">
    <property type="entry name" value="MFS_trans_sf"/>
</dbReference>
<evidence type="ECO:0000256" key="6">
    <source>
        <dbReference type="SAM" id="Phobius"/>
    </source>
</evidence>
<feature type="transmembrane region" description="Helical" evidence="6">
    <location>
        <begin position="153"/>
        <end position="177"/>
    </location>
</feature>
<keyword evidence="9" id="KW-1185">Reference proteome</keyword>